<dbReference type="Proteomes" id="UP000249645">
    <property type="component" value="Unassembled WGS sequence"/>
</dbReference>
<reference evidence="3 4" key="1">
    <citation type="submission" date="2017-11" db="EMBL/GenBank/DDBJ databases">
        <title>Infants hospitalized years apart are colonized by the same room-sourced microbial strains.</title>
        <authorList>
            <person name="Brooks B."/>
            <person name="Olm M.R."/>
            <person name="Firek B.A."/>
            <person name="Baker R."/>
            <person name="Thomas B.C."/>
            <person name="Morowitz M.J."/>
            <person name="Banfield J.F."/>
        </authorList>
    </citation>
    <scope>NUCLEOTIDE SEQUENCE [LARGE SCALE GENOMIC DNA]</scope>
    <source>
        <strain evidence="3">S2_009_000_R2_76</strain>
    </source>
</reference>
<name>A0A2W5E8X7_9SPHI</name>
<evidence type="ECO:0000259" key="2">
    <source>
        <dbReference type="Pfam" id="PF16452"/>
    </source>
</evidence>
<dbReference type="EMBL" id="QFOI01000672">
    <property type="protein sequence ID" value="PZP39398.1"/>
    <property type="molecule type" value="Genomic_DNA"/>
</dbReference>
<protein>
    <submittedName>
        <fullName evidence="3">Phage repressor protein</fullName>
    </submittedName>
</protein>
<feature type="domain" description="Bacteriophage CI repressor N-terminal" evidence="1">
    <location>
        <begin position="39"/>
        <end position="101"/>
    </location>
</feature>
<dbReference type="Pfam" id="PF16452">
    <property type="entry name" value="Phage_CI_C"/>
    <property type="match status" value="1"/>
</dbReference>
<evidence type="ECO:0000259" key="1">
    <source>
        <dbReference type="Pfam" id="PF07022"/>
    </source>
</evidence>
<sequence length="220" mass="25058">MKAPKEHFEFNFKIAFGICQRILDCFGGLVDFSSGGKKVIERLVEAYGFSTRQALCDHLGVSKSTMATRYMRDIFPADWVLQCAIETGHPLEWLSFGKGEKKVSHTNAQILVPAKKLISGALIEDGSYVFDKTFLSEKIHSPFIIREQDNEYICSLKYDDISDGLWVIGIDEKISIRTLTRLPNNRLYVEGGNRGFECSRDEIQIVGIVWYCILKRAEKF</sequence>
<feature type="domain" description="Bacteriophage CI repressor C-terminal" evidence="2">
    <location>
        <begin position="112"/>
        <end position="209"/>
    </location>
</feature>
<dbReference type="InterPro" id="IPR010982">
    <property type="entry name" value="Lambda_DNA-bd_dom_sf"/>
</dbReference>
<dbReference type="Gene3D" id="1.10.260.40">
    <property type="entry name" value="lambda repressor-like DNA-binding domains"/>
    <property type="match status" value="1"/>
</dbReference>
<evidence type="ECO:0000313" key="4">
    <source>
        <dbReference type="Proteomes" id="UP000249645"/>
    </source>
</evidence>
<dbReference type="InterPro" id="IPR010744">
    <property type="entry name" value="Phage_CI_N"/>
</dbReference>
<dbReference type="Gene3D" id="2.10.109.10">
    <property type="entry name" value="Umud Fragment, subunit A"/>
    <property type="match status" value="1"/>
</dbReference>
<gene>
    <name evidence="3" type="ORF">DI598_19995</name>
</gene>
<dbReference type="GO" id="GO:0051259">
    <property type="term" value="P:protein complex oligomerization"/>
    <property type="evidence" value="ECO:0007669"/>
    <property type="project" value="InterPro"/>
</dbReference>
<dbReference type="GO" id="GO:0003677">
    <property type="term" value="F:DNA binding"/>
    <property type="evidence" value="ECO:0007669"/>
    <property type="project" value="InterPro"/>
</dbReference>
<organism evidence="3 4">
    <name type="scientific">Pseudopedobacter saltans</name>
    <dbReference type="NCBI Taxonomy" id="151895"/>
    <lineage>
        <taxon>Bacteria</taxon>
        <taxon>Pseudomonadati</taxon>
        <taxon>Bacteroidota</taxon>
        <taxon>Sphingobacteriia</taxon>
        <taxon>Sphingobacteriales</taxon>
        <taxon>Sphingobacteriaceae</taxon>
        <taxon>Pseudopedobacter</taxon>
    </lineage>
</organism>
<dbReference type="GO" id="GO:0045892">
    <property type="term" value="P:negative regulation of DNA-templated transcription"/>
    <property type="evidence" value="ECO:0007669"/>
    <property type="project" value="InterPro"/>
</dbReference>
<dbReference type="Pfam" id="PF07022">
    <property type="entry name" value="Phage_CI_repr"/>
    <property type="match status" value="1"/>
</dbReference>
<dbReference type="InterPro" id="IPR032499">
    <property type="entry name" value="Phage_CI_C"/>
</dbReference>
<dbReference type="AlphaFoldDB" id="A0A2W5E8X7"/>
<accession>A0A2W5E8X7</accession>
<comment type="caution">
    <text evidence="3">The sequence shown here is derived from an EMBL/GenBank/DDBJ whole genome shotgun (WGS) entry which is preliminary data.</text>
</comment>
<proteinExistence type="predicted"/>
<evidence type="ECO:0000313" key="3">
    <source>
        <dbReference type="EMBL" id="PZP39398.1"/>
    </source>
</evidence>